<dbReference type="CDD" id="cd04590">
    <property type="entry name" value="CBS_pair_CorC_HlyC_assoc"/>
    <property type="match status" value="1"/>
</dbReference>
<reference evidence="14 15" key="1">
    <citation type="submission" date="2020-04" db="EMBL/GenBank/DDBJ databases">
        <title>Knoellia sp. isolate from air conditioner.</title>
        <authorList>
            <person name="Chea S."/>
            <person name="Kim D.-U."/>
        </authorList>
    </citation>
    <scope>NUCLEOTIDE SEQUENCE [LARGE SCALE GENOMIC DNA]</scope>
    <source>
        <strain evidence="14 15">DB2414S</strain>
    </source>
</reference>
<dbReference type="SMART" id="SM00116">
    <property type="entry name" value="CBS"/>
    <property type="match status" value="2"/>
</dbReference>
<dbReference type="EMBL" id="JABEPQ010000005">
    <property type="protein sequence ID" value="NNM47963.1"/>
    <property type="molecule type" value="Genomic_DNA"/>
</dbReference>
<dbReference type="GO" id="GO:0005886">
    <property type="term" value="C:plasma membrane"/>
    <property type="evidence" value="ECO:0007669"/>
    <property type="project" value="UniProtKB-SubCell"/>
</dbReference>
<accession>A0A849HMQ9</accession>
<feature type="transmembrane region" description="Helical" evidence="11">
    <location>
        <begin position="144"/>
        <end position="166"/>
    </location>
</feature>
<feature type="domain" description="CBS" evidence="12">
    <location>
        <begin position="285"/>
        <end position="342"/>
    </location>
</feature>
<keyword evidence="3" id="KW-1003">Cell membrane</keyword>
<comment type="subcellular location">
    <subcellularLocation>
        <location evidence="1">Cell membrane</location>
        <topology evidence="1">Multi-pass membrane protein</topology>
    </subcellularLocation>
</comment>
<dbReference type="SUPFAM" id="SSF54631">
    <property type="entry name" value="CBS-domain pair"/>
    <property type="match status" value="1"/>
</dbReference>
<gene>
    <name evidence="14" type="ORF">HJG52_18410</name>
</gene>
<evidence type="ECO:0000313" key="14">
    <source>
        <dbReference type="EMBL" id="NNM47963.1"/>
    </source>
</evidence>
<evidence type="ECO:0000256" key="9">
    <source>
        <dbReference type="PROSITE-ProRule" id="PRU00703"/>
    </source>
</evidence>
<comment type="caution">
    <text evidence="14">The sequence shown here is derived from an EMBL/GenBank/DDBJ whole genome shotgun (WGS) entry which is preliminary data.</text>
</comment>
<dbReference type="InterPro" id="IPR046342">
    <property type="entry name" value="CBS_dom_sf"/>
</dbReference>
<dbReference type="PROSITE" id="PS51846">
    <property type="entry name" value="CNNM"/>
    <property type="match status" value="1"/>
</dbReference>
<keyword evidence="6 10" id="KW-1133">Transmembrane helix</keyword>
<dbReference type="Pfam" id="PF00571">
    <property type="entry name" value="CBS"/>
    <property type="match status" value="2"/>
</dbReference>
<name>A0A849HMQ9_9MICO</name>
<evidence type="ECO:0000256" key="5">
    <source>
        <dbReference type="ARBA" id="ARBA00022737"/>
    </source>
</evidence>
<comment type="similarity">
    <text evidence="2">Belongs to the UPF0053 family.</text>
</comment>
<feature type="domain" description="CBS" evidence="12">
    <location>
        <begin position="226"/>
        <end position="282"/>
    </location>
</feature>
<dbReference type="SUPFAM" id="SSF56176">
    <property type="entry name" value="FAD-binding/transporter-associated domain-like"/>
    <property type="match status" value="1"/>
</dbReference>
<dbReference type="InterPro" id="IPR051676">
    <property type="entry name" value="UPF0053_domain"/>
</dbReference>
<evidence type="ECO:0000259" key="12">
    <source>
        <dbReference type="PROSITE" id="PS51371"/>
    </source>
</evidence>
<dbReference type="Proteomes" id="UP000588586">
    <property type="component" value="Unassembled WGS sequence"/>
</dbReference>
<dbReference type="InterPro" id="IPR016169">
    <property type="entry name" value="FAD-bd_PCMH_sub2"/>
</dbReference>
<dbReference type="InterPro" id="IPR000644">
    <property type="entry name" value="CBS_dom"/>
</dbReference>
<keyword evidence="8 10" id="KW-0472">Membrane</keyword>
<evidence type="ECO:0000256" key="11">
    <source>
        <dbReference type="SAM" id="Phobius"/>
    </source>
</evidence>
<organism evidence="14 15">
    <name type="scientific">Knoellia koreensis</name>
    <dbReference type="NCBI Taxonomy" id="2730921"/>
    <lineage>
        <taxon>Bacteria</taxon>
        <taxon>Bacillati</taxon>
        <taxon>Actinomycetota</taxon>
        <taxon>Actinomycetes</taxon>
        <taxon>Micrococcales</taxon>
        <taxon>Intrasporangiaceae</taxon>
        <taxon>Knoellia</taxon>
    </lineage>
</organism>
<dbReference type="AlphaFoldDB" id="A0A849HMQ9"/>
<evidence type="ECO:0000256" key="1">
    <source>
        <dbReference type="ARBA" id="ARBA00004651"/>
    </source>
</evidence>
<evidence type="ECO:0000256" key="7">
    <source>
        <dbReference type="ARBA" id="ARBA00023122"/>
    </source>
</evidence>
<dbReference type="Gene3D" id="3.30.465.10">
    <property type="match status" value="1"/>
</dbReference>
<keyword evidence="5" id="KW-0677">Repeat</keyword>
<dbReference type="InterPro" id="IPR036318">
    <property type="entry name" value="FAD-bd_PCMH-like_sf"/>
</dbReference>
<keyword evidence="15" id="KW-1185">Reference proteome</keyword>
<evidence type="ECO:0000256" key="3">
    <source>
        <dbReference type="ARBA" id="ARBA00022475"/>
    </source>
</evidence>
<feature type="transmembrane region" description="Helical" evidence="11">
    <location>
        <begin position="70"/>
        <end position="91"/>
    </location>
</feature>
<dbReference type="SMART" id="SM01091">
    <property type="entry name" value="CorC_HlyC"/>
    <property type="match status" value="1"/>
</dbReference>
<proteinExistence type="inferred from homology"/>
<evidence type="ECO:0000256" key="4">
    <source>
        <dbReference type="ARBA" id="ARBA00022692"/>
    </source>
</evidence>
<dbReference type="PANTHER" id="PTHR43099:SF6">
    <property type="entry name" value="UPF0053 PROTEIN RV1842C"/>
    <property type="match status" value="1"/>
</dbReference>
<feature type="domain" description="CNNM transmembrane" evidence="13">
    <location>
        <begin position="4"/>
        <end position="207"/>
    </location>
</feature>
<dbReference type="PANTHER" id="PTHR43099">
    <property type="entry name" value="UPF0053 PROTEIN YRKA"/>
    <property type="match status" value="1"/>
</dbReference>
<dbReference type="InterPro" id="IPR005170">
    <property type="entry name" value="Transptr-assoc_dom"/>
</dbReference>
<protein>
    <submittedName>
        <fullName evidence="14">HlyC/CorC family transporter</fullName>
    </submittedName>
</protein>
<evidence type="ECO:0000313" key="15">
    <source>
        <dbReference type="Proteomes" id="UP000588586"/>
    </source>
</evidence>
<feature type="transmembrane region" description="Helical" evidence="11">
    <location>
        <begin position="103"/>
        <end position="124"/>
    </location>
</feature>
<dbReference type="PROSITE" id="PS51371">
    <property type="entry name" value="CBS"/>
    <property type="match status" value="2"/>
</dbReference>
<sequence>MLMVVLQLLAGLLTIAVIIAANGYFVAQEFAFMAVDRQRLSAAASAGDEAAARALAVTRRTSFMLSGAQLGITVTGLLVGFVAEPLVGAALGQLLGHAGVPAALGISVGTTATLLLSTIVQMIFGELYPKNLAIAEPDRLARRLARSTVVYLRLFGWIITVFDVAADRLLRLLRIEPLHDLDSSATAQDLERIVAESRDSGDLPAGLSLMLDRILDFPDKTVEHALVPRSQVDTVGPDTTLTELRRLMAQGHSRYPVVDGQQVVGLVQLGDLLRARGHEVSVAELARDPVVVSESMSLPDALRALEDAGVKLACVVDEYGDFSGILTFEDLAEEVVGELHDEHDTDLAPLVVARDGAWVVDGQAPVDEVERAVGHDLPEGDYETLGGLLIATAGELPSAGQVVRVDLPGMPWEDPGAQRVRAVDLEVLEVERYVPSLVRLSLVTDDEVDGAIDAPSDGEED</sequence>
<keyword evidence="4 10" id="KW-0812">Transmembrane</keyword>
<dbReference type="GO" id="GO:0050660">
    <property type="term" value="F:flavin adenine dinucleotide binding"/>
    <property type="evidence" value="ECO:0007669"/>
    <property type="project" value="InterPro"/>
</dbReference>
<dbReference type="Pfam" id="PF03471">
    <property type="entry name" value="CorC_HlyC"/>
    <property type="match status" value="1"/>
</dbReference>
<dbReference type="Gene3D" id="3.10.580.10">
    <property type="entry name" value="CBS-domain"/>
    <property type="match status" value="1"/>
</dbReference>
<evidence type="ECO:0000256" key="10">
    <source>
        <dbReference type="PROSITE-ProRule" id="PRU01193"/>
    </source>
</evidence>
<evidence type="ECO:0000256" key="8">
    <source>
        <dbReference type="ARBA" id="ARBA00023136"/>
    </source>
</evidence>
<evidence type="ECO:0000256" key="2">
    <source>
        <dbReference type="ARBA" id="ARBA00006337"/>
    </source>
</evidence>
<dbReference type="Pfam" id="PF01595">
    <property type="entry name" value="CNNM"/>
    <property type="match status" value="1"/>
</dbReference>
<evidence type="ECO:0000259" key="13">
    <source>
        <dbReference type="PROSITE" id="PS51846"/>
    </source>
</evidence>
<keyword evidence="7 9" id="KW-0129">CBS domain</keyword>
<evidence type="ECO:0000256" key="6">
    <source>
        <dbReference type="ARBA" id="ARBA00022989"/>
    </source>
</evidence>
<dbReference type="InterPro" id="IPR002550">
    <property type="entry name" value="CNNM"/>
</dbReference>
<dbReference type="InterPro" id="IPR044751">
    <property type="entry name" value="Ion_transp-like_CBS"/>
</dbReference>